<dbReference type="Pfam" id="PF18962">
    <property type="entry name" value="Por_Secre_tail"/>
    <property type="match status" value="1"/>
</dbReference>
<comment type="caution">
    <text evidence="5">The sequence shown here is derived from an EMBL/GenBank/DDBJ whole genome shotgun (WGS) entry which is preliminary data.</text>
</comment>
<evidence type="ECO:0000256" key="1">
    <source>
        <dbReference type="ARBA" id="ARBA00022670"/>
    </source>
</evidence>
<sequence length="755" mass="77223">MNPFFRSVACAIGLLAAGLRPAAASAPARAAVLAPAPTITSFSPSYGVPGTVITITGTDFTAATNVSLNGVSVNFTVVSATSITATVPTINAATGLLRVASLDGLGSSATPFTVVTNTPANCGLNIPIADVSVTDVPLYVSGVAGTLGAGLTLTSVDLSLFHTWDSDLEISLISPAGQRVVLSSHNGGRDDNYGNPFNCPTEVTHFVDAAPVAVGDGASPFIGSFRPQFPLTGFSTGPANGVWTLRLEDTSGGDRGNLQYVKLNFTAPPADLVVNTAATIPAGTYHNITVTGTGDAVLGGPVVVEGELLVQSGGLLRPGCQPLTGPGAFTLAAGAALFICDATGITASGSNGAVQVTGPRTFSPDANYHYIGPGVQYTGSGLPPTVRTLTQTGGNLLHLSNNLQVTQTLDLINGTLETSGRYVTIGPAGMLNESANGYLLGVVVTTQSLTTNALSNLGGLGLTLTPDPASPTAPGNVAVSRITGTAVTAGSNHGIERYYILQPANPISNATLTFAYAQTELQGLAETDLSLFRSTTFGASTWQSLGATSRDATANAVTVTGVNQFGFLTLASAAAPLPVELAAFTAQPSGSGVALAWRTASEKNSATFEVERSLGGQVFERIGTVAAQGTTAQLTDYRFMDSQCPLEATTLYYRLRQVDRDGTAVYSPVRTASRSASSVPNQLLAYPNPAHGAVRVRLVGSLVAAQLQVFDALGRQVHSQPAPVAGTEVLMPLSGLPAGMYTLRCGAMSQRLTLE</sequence>
<keyword evidence="2" id="KW-0378">Hydrolase</keyword>
<dbReference type="InterPro" id="IPR014756">
    <property type="entry name" value="Ig_E-set"/>
</dbReference>
<evidence type="ECO:0000259" key="4">
    <source>
        <dbReference type="PROSITE" id="PS51829"/>
    </source>
</evidence>
<protein>
    <submittedName>
        <fullName evidence="5">Proprotein convertase P-domain-containing protein</fullName>
    </submittedName>
</protein>
<keyword evidence="1" id="KW-0645">Protease</keyword>
<dbReference type="Pfam" id="PF01483">
    <property type="entry name" value="P_proprotein"/>
    <property type="match status" value="1"/>
</dbReference>
<evidence type="ECO:0000313" key="5">
    <source>
        <dbReference type="EMBL" id="MBF9219838.1"/>
    </source>
</evidence>
<evidence type="ECO:0000256" key="2">
    <source>
        <dbReference type="ARBA" id="ARBA00022801"/>
    </source>
</evidence>
<name>A0ABS0HZE7_9BACT</name>
<feature type="signal peptide" evidence="3">
    <location>
        <begin position="1"/>
        <end position="30"/>
    </location>
</feature>
<dbReference type="InterPro" id="IPR008979">
    <property type="entry name" value="Galactose-bd-like_sf"/>
</dbReference>
<dbReference type="SUPFAM" id="SSF81296">
    <property type="entry name" value="E set domains"/>
    <property type="match status" value="1"/>
</dbReference>
<dbReference type="InterPro" id="IPR013783">
    <property type="entry name" value="Ig-like_fold"/>
</dbReference>
<dbReference type="SMART" id="SM00429">
    <property type="entry name" value="IPT"/>
    <property type="match status" value="1"/>
</dbReference>
<dbReference type="Pfam" id="PF01833">
    <property type="entry name" value="TIG"/>
    <property type="match status" value="1"/>
</dbReference>
<feature type="chain" id="PRO_5046345110" evidence="3">
    <location>
        <begin position="31"/>
        <end position="755"/>
    </location>
</feature>
<reference evidence="5 6" key="1">
    <citation type="submission" date="2020-11" db="EMBL/GenBank/DDBJ databases">
        <authorList>
            <person name="Kim M.K."/>
        </authorList>
    </citation>
    <scope>NUCLEOTIDE SEQUENCE [LARGE SCALE GENOMIC DNA]</scope>
    <source>
        <strain evidence="5 6">BT662</strain>
    </source>
</reference>
<dbReference type="CDD" id="cd00603">
    <property type="entry name" value="IPT_PCSR"/>
    <property type="match status" value="1"/>
</dbReference>
<dbReference type="Proteomes" id="UP000618931">
    <property type="component" value="Unassembled WGS sequence"/>
</dbReference>
<dbReference type="PROSITE" id="PS51829">
    <property type="entry name" value="P_HOMO_B"/>
    <property type="match status" value="1"/>
</dbReference>
<keyword evidence="6" id="KW-1185">Reference proteome</keyword>
<dbReference type="RefSeq" id="WP_196291304.1">
    <property type="nucleotide sequence ID" value="NZ_JADQDM010000001.1"/>
</dbReference>
<dbReference type="Gene3D" id="2.60.40.10">
    <property type="entry name" value="Immunoglobulins"/>
    <property type="match status" value="2"/>
</dbReference>
<dbReference type="Gene3D" id="2.60.120.260">
    <property type="entry name" value="Galactose-binding domain-like"/>
    <property type="match status" value="1"/>
</dbReference>
<feature type="domain" description="P/Homo B" evidence="4">
    <location>
        <begin position="109"/>
        <end position="271"/>
    </location>
</feature>
<evidence type="ECO:0000256" key="3">
    <source>
        <dbReference type="SAM" id="SignalP"/>
    </source>
</evidence>
<dbReference type="InterPro" id="IPR002884">
    <property type="entry name" value="P_dom"/>
</dbReference>
<organism evidence="5 6">
    <name type="scientific">Hymenobacter ruricola</name>
    <dbReference type="NCBI Taxonomy" id="2791023"/>
    <lineage>
        <taxon>Bacteria</taxon>
        <taxon>Pseudomonadati</taxon>
        <taxon>Bacteroidota</taxon>
        <taxon>Cytophagia</taxon>
        <taxon>Cytophagales</taxon>
        <taxon>Hymenobacteraceae</taxon>
        <taxon>Hymenobacter</taxon>
    </lineage>
</organism>
<evidence type="ECO:0000313" key="6">
    <source>
        <dbReference type="Proteomes" id="UP000618931"/>
    </source>
</evidence>
<dbReference type="InterPro" id="IPR026444">
    <property type="entry name" value="Secre_tail"/>
</dbReference>
<dbReference type="EMBL" id="JADQDM010000001">
    <property type="protein sequence ID" value="MBF9219838.1"/>
    <property type="molecule type" value="Genomic_DNA"/>
</dbReference>
<dbReference type="InterPro" id="IPR002909">
    <property type="entry name" value="IPT_dom"/>
</dbReference>
<proteinExistence type="predicted"/>
<dbReference type="NCBIfam" id="TIGR04183">
    <property type="entry name" value="Por_Secre_tail"/>
    <property type="match status" value="1"/>
</dbReference>
<accession>A0ABS0HZE7</accession>
<dbReference type="SUPFAM" id="SSF49785">
    <property type="entry name" value="Galactose-binding domain-like"/>
    <property type="match status" value="1"/>
</dbReference>
<gene>
    <name evidence="5" type="ORF">I2H31_01870</name>
</gene>
<keyword evidence="3" id="KW-0732">Signal</keyword>